<dbReference type="AlphaFoldDB" id="A0A0J7ZMY8"/>
<dbReference type="OrthoDB" id="3863369at2"/>
<evidence type="ECO:0000256" key="4">
    <source>
        <dbReference type="SAM" id="SignalP"/>
    </source>
</evidence>
<dbReference type="Proteomes" id="UP000037432">
    <property type="component" value="Unassembled WGS sequence"/>
</dbReference>
<dbReference type="InterPro" id="IPR010610">
    <property type="entry name" value="EryCIII-like_C"/>
</dbReference>
<dbReference type="GO" id="GO:0017000">
    <property type="term" value="P:antibiotic biosynthetic process"/>
    <property type="evidence" value="ECO:0007669"/>
    <property type="project" value="UniProtKB-ARBA"/>
</dbReference>
<organism evidence="7 8">
    <name type="scientific">Streptomyces viridochromogenes</name>
    <dbReference type="NCBI Taxonomy" id="1938"/>
    <lineage>
        <taxon>Bacteria</taxon>
        <taxon>Bacillati</taxon>
        <taxon>Actinomycetota</taxon>
        <taxon>Actinomycetes</taxon>
        <taxon>Kitasatosporales</taxon>
        <taxon>Streptomycetaceae</taxon>
        <taxon>Streptomyces</taxon>
    </lineage>
</organism>
<evidence type="ECO:0000313" key="7">
    <source>
        <dbReference type="EMBL" id="KMS77324.1"/>
    </source>
</evidence>
<dbReference type="RefSeq" id="WP_048579116.1">
    <property type="nucleotide sequence ID" value="NZ_LFNT01000001.1"/>
</dbReference>
<dbReference type="InterPro" id="IPR002213">
    <property type="entry name" value="UDP_glucos_trans"/>
</dbReference>
<dbReference type="EMBL" id="LFNT01000001">
    <property type="protein sequence ID" value="KMS77324.1"/>
    <property type="molecule type" value="Genomic_DNA"/>
</dbReference>
<dbReference type="PATRIC" id="fig|1938.3.peg.3328"/>
<evidence type="ECO:0000256" key="1">
    <source>
        <dbReference type="ARBA" id="ARBA00006962"/>
    </source>
</evidence>
<dbReference type="GO" id="GO:0016758">
    <property type="term" value="F:hexosyltransferase activity"/>
    <property type="evidence" value="ECO:0007669"/>
    <property type="project" value="UniProtKB-ARBA"/>
</dbReference>
<feature type="chain" id="PRO_5009778643" evidence="4">
    <location>
        <begin position="23"/>
        <end position="383"/>
    </location>
</feature>
<keyword evidence="4" id="KW-0732">Signal</keyword>
<evidence type="ECO:0000313" key="8">
    <source>
        <dbReference type="Proteomes" id="UP000037432"/>
    </source>
</evidence>
<gene>
    <name evidence="7" type="ORF">ACM01_01465</name>
</gene>
<comment type="caution">
    <text evidence="7">The sequence shown here is derived from an EMBL/GenBank/DDBJ whole genome shotgun (WGS) entry which is preliminary data.</text>
</comment>
<evidence type="ECO:0000256" key="3">
    <source>
        <dbReference type="ARBA" id="ARBA00022679"/>
    </source>
</evidence>
<keyword evidence="2" id="KW-0328">Glycosyltransferase</keyword>
<feature type="domain" description="Erythromycin biosynthesis protein CIII-like C-terminal" evidence="5">
    <location>
        <begin position="245"/>
        <end position="382"/>
    </location>
</feature>
<proteinExistence type="inferred from homology"/>
<dbReference type="InterPro" id="IPR048284">
    <property type="entry name" value="EryCIII-like_N"/>
</dbReference>
<dbReference type="InterPro" id="IPR050426">
    <property type="entry name" value="Glycosyltransferase_28"/>
</dbReference>
<dbReference type="PANTHER" id="PTHR48050:SF13">
    <property type="entry name" value="STEROL 3-BETA-GLUCOSYLTRANSFERASE UGT80A2"/>
    <property type="match status" value="1"/>
</dbReference>
<dbReference type="Gene3D" id="3.40.50.2000">
    <property type="entry name" value="Glycogen Phosphorylase B"/>
    <property type="match status" value="2"/>
</dbReference>
<protein>
    <submittedName>
        <fullName evidence="7">Uncharacterized protein</fullName>
    </submittedName>
</protein>
<accession>A0A0J7ZMY8</accession>
<comment type="similarity">
    <text evidence="1">Belongs to the glycosyltransferase 28 family.</text>
</comment>
<evidence type="ECO:0000259" key="5">
    <source>
        <dbReference type="Pfam" id="PF06722"/>
    </source>
</evidence>
<feature type="signal peptide" evidence="4">
    <location>
        <begin position="1"/>
        <end position="22"/>
    </location>
</feature>
<dbReference type="PANTHER" id="PTHR48050">
    <property type="entry name" value="STEROL 3-BETA-GLUCOSYLTRANSFERASE"/>
    <property type="match status" value="1"/>
</dbReference>
<name>A0A0J7ZMY8_STRVR</name>
<dbReference type="Pfam" id="PF21036">
    <property type="entry name" value="EryCIII-like_N"/>
    <property type="match status" value="1"/>
</dbReference>
<evidence type="ECO:0000259" key="6">
    <source>
        <dbReference type="Pfam" id="PF21036"/>
    </source>
</evidence>
<reference evidence="7 8" key="1">
    <citation type="submission" date="2015-06" db="EMBL/GenBank/DDBJ databases">
        <authorList>
            <person name="Ju K.-S."/>
            <person name="Doroghazi J.R."/>
            <person name="Metcalf W.W."/>
        </authorList>
    </citation>
    <scope>NUCLEOTIDE SEQUENCE [LARGE SCALE GENOMIC DNA]</scope>
    <source>
        <strain evidence="7 8">NRRL 3414</strain>
    </source>
</reference>
<dbReference type="GO" id="GO:0008194">
    <property type="term" value="F:UDP-glycosyltransferase activity"/>
    <property type="evidence" value="ECO:0007669"/>
    <property type="project" value="InterPro"/>
</dbReference>
<keyword evidence="3" id="KW-0808">Transferase</keyword>
<feature type="domain" description="Erythromycin biosynthesis protein CIII-like N-terminal" evidence="6">
    <location>
        <begin position="21"/>
        <end position="211"/>
    </location>
</feature>
<dbReference type="SUPFAM" id="SSF53756">
    <property type="entry name" value="UDP-Glycosyltransferase/glycogen phosphorylase"/>
    <property type="match status" value="1"/>
</dbReference>
<sequence>MRVLITALAPSHLLCMVPLAWAARAAGHDVLVAGRVEVCAVARQAGLHTADVAVLPVESLRPRGARPFPAHGWRHPWELRVDQVLDGCLAAALSFRPDLVVCDPIEFAGLVVAGLLGVPAVVQRWGGPGTGGAGVLERAREVLGDFCADLGLGAPGLPDPVLTLDPCPPSLRFEEAEPGRPMRFVPYNGSHPVPDWARRAPRRPRVCVTLGLHGSTVAAQDGDPAQAEELTARLEAAVGALARRPDVDVVLTAPAALHRRLTGLPGWFRVVERAPLDAVLPGCSLVVHHGGTGTAMTAAVHGVPQLVLPTDHPAWAACADGLVRRRVARRPEADDRKNPDALARELDILLGPNPHRDHARSLAGEIADQPSPARMVPVLEAMG</sequence>
<evidence type="ECO:0000256" key="2">
    <source>
        <dbReference type="ARBA" id="ARBA00022676"/>
    </source>
</evidence>
<dbReference type="CDD" id="cd03784">
    <property type="entry name" value="GT1_Gtf-like"/>
    <property type="match status" value="1"/>
</dbReference>
<dbReference type="Pfam" id="PF06722">
    <property type="entry name" value="EryCIII-like_C"/>
    <property type="match status" value="1"/>
</dbReference>